<dbReference type="PANTHER" id="PTHR11783">
    <property type="entry name" value="SULFOTRANSFERASE SULT"/>
    <property type="match status" value="1"/>
</dbReference>
<organism evidence="4 5">
    <name type="scientific">Saccoglossus kowalevskii</name>
    <name type="common">Acorn worm</name>
    <dbReference type="NCBI Taxonomy" id="10224"/>
    <lineage>
        <taxon>Eukaryota</taxon>
        <taxon>Metazoa</taxon>
        <taxon>Hemichordata</taxon>
        <taxon>Enteropneusta</taxon>
        <taxon>Harrimaniidae</taxon>
        <taxon>Saccoglossus</taxon>
    </lineage>
</organism>
<evidence type="ECO:0000313" key="4">
    <source>
        <dbReference type="Proteomes" id="UP000694865"/>
    </source>
</evidence>
<protein>
    <submittedName>
        <fullName evidence="5">Sulfotransferase 1C2A-like</fullName>
    </submittedName>
</protein>
<evidence type="ECO:0000256" key="1">
    <source>
        <dbReference type="ARBA" id="ARBA00005771"/>
    </source>
</evidence>
<accession>A0ABM0M5L8</accession>
<comment type="similarity">
    <text evidence="1">Belongs to the sulfotransferase 1 family.</text>
</comment>
<dbReference type="GeneID" id="102807831"/>
<dbReference type="Gene3D" id="3.40.50.300">
    <property type="entry name" value="P-loop containing nucleotide triphosphate hydrolases"/>
    <property type="match status" value="1"/>
</dbReference>
<dbReference type="RefSeq" id="XP_006815309.1">
    <property type="nucleotide sequence ID" value="XM_006815246.1"/>
</dbReference>
<evidence type="ECO:0000256" key="2">
    <source>
        <dbReference type="ARBA" id="ARBA00022679"/>
    </source>
</evidence>
<reference evidence="5" key="1">
    <citation type="submission" date="2025-08" db="UniProtKB">
        <authorList>
            <consortium name="RefSeq"/>
        </authorList>
    </citation>
    <scope>IDENTIFICATION</scope>
    <source>
        <tissue evidence="5">Testes</tissue>
    </source>
</reference>
<dbReference type="SUPFAM" id="SSF52540">
    <property type="entry name" value="P-loop containing nucleoside triphosphate hydrolases"/>
    <property type="match status" value="1"/>
</dbReference>
<dbReference type="InterPro" id="IPR000863">
    <property type="entry name" value="Sulfotransferase_dom"/>
</dbReference>
<evidence type="ECO:0000259" key="3">
    <source>
        <dbReference type="Pfam" id="PF00685"/>
    </source>
</evidence>
<keyword evidence="4" id="KW-1185">Reference proteome</keyword>
<dbReference type="Pfam" id="PF00685">
    <property type="entry name" value="Sulfotransfer_1"/>
    <property type="match status" value="1"/>
</dbReference>
<proteinExistence type="inferred from homology"/>
<feature type="domain" description="Sulfotransferase" evidence="3">
    <location>
        <begin position="81"/>
        <end position="162"/>
    </location>
</feature>
<dbReference type="Proteomes" id="UP000694865">
    <property type="component" value="Unplaced"/>
</dbReference>
<name>A0ABM0M5L8_SACKO</name>
<gene>
    <name evidence="5" type="primary">LOC102807831</name>
</gene>
<evidence type="ECO:0000313" key="5">
    <source>
        <dbReference type="RefSeq" id="XP_006815309.1"/>
    </source>
</evidence>
<dbReference type="InterPro" id="IPR027417">
    <property type="entry name" value="P-loop_NTPase"/>
</dbReference>
<sequence>MLKESNPKCFWKLLEKLGDLDKNPQKHDNISVESWLNHFKCLNNKVNVEDKSFSQTIVNDISSMESLDDYKHIINQDFTNKEDPRLATVKIANYLNRNLSDEVIDKITEYCSFKKMKKYMTNENNEGEYLRKGVIGDWKNHFTVAENEAFEKIYNEKMEGSGLKFDW</sequence>
<keyword evidence="2" id="KW-0808">Transferase</keyword>